<sequence length="235" mass="26701">MAFEGFGKNAMPFFKALAFHQNREWFLENKKLYEQEAREPMVALVETLSERFEKEGLPFRGSRKTSLFRINRDVRFSKEKHPYKTNVTGVLTRTGTKKDVGGIYMHFDPEGSFPASGLWFPPSPELKAMRGQIVARWKDFKKLAADLEEAGTPLGLAGGQGVLTRPPKGFADIEDEELMGWLKRKSFVAQLPIDEKRLTSPDLVEDVVAFGHTIMPFMNFVWRATDPLREEDGAA</sequence>
<dbReference type="NCBIfam" id="TIGR02453">
    <property type="entry name" value="TIGR02453 family protein"/>
    <property type="match status" value="1"/>
</dbReference>
<keyword evidence="2" id="KW-1185">Reference proteome</keyword>
<evidence type="ECO:0000313" key="2">
    <source>
        <dbReference type="Proteomes" id="UP001597101"/>
    </source>
</evidence>
<dbReference type="InterPro" id="IPR012808">
    <property type="entry name" value="CHP02453"/>
</dbReference>
<dbReference type="Pfam" id="PF09365">
    <property type="entry name" value="DUF2461"/>
    <property type="match status" value="1"/>
</dbReference>
<dbReference type="InterPro" id="IPR015996">
    <property type="entry name" value="UCP028451"/>
</dbReference>
<proteinExistence type="predicted"/>
<reference evidence="2" key="1">
    <citation type="journal article" date="2019" name="Int. J. Syst. Evol. Microbiol.">
        <title>The Global Catalogue of Microorganisms (GCM) 10K type strain sequencing project: providing services to taxonomists for standard genome sequencing and annotation.</title>
        <authorList>
            <consortium name="The Broad Institute Genomics Platform"/>
            <consortium name="The Broad Institute Genome Sequencing Center for Infectious Disease"/>
            <person name="Wu L."/>
            <person name="Ma J."/>
        </authorList>
    </citation>
    <scope>NUCLEOTIDE SEQUENCE [LARGE SCALE GENOMIC DNA]</scope>
    <source>
        <strain evidence="2">CCUG 60023</strain>
    </source>
</reference>
<comment type="caution">
    <text evidence="1">The sequence shown here is derived from an EMBL/GenBank/DDBJ whole genome shotgun (WGS) entry which is preliminary data.</text>
</comment>
<dbReference type="PIRSF" id="PIRSF028451">
    <property type="entry name" value="UCP028451"/>
    <property type="match status" value="1"/>
</dbReference>
<evidence type="ECO:0000313" key="1">
    <source>
        <dbReference type="EMBL" id="MFD0918094.1"/>
    </source>
</evidence>
<accession>A0ABW3FJF0</accession>
<name>A0ABW3FJF0_9HYPH</name>
<dbReference type="RefSeq" id="WP_377213939.1">
    <property type="nucleotide sequence ID" value="NZ_JBHTJV010000026.1"/>
</dbReference>
<dbReference type="EMBL" id="JBHTJV010000026">
    <property type="protein sequence ID" value="MFD0918094.1"/>
    <property type="molecule type" value="Genomic_DNA"/>
</dbReference>
<protein>
    <submittedName>
        <fullName evidence="1">TIGR02453 family protein</fullName>
    </submittedName>
</protein>
<gene>
    <name evidence="1" type="ORF">ACFQ14_16950</name>
</gene>
<organism evidence="1 2">
    <name type="scientific">Pseudahrensia aquimaris</name>
    <dbReference type="NCBI Taxonomy" id="744461"/>
    <lineage>
        <taxon>Bacteria</taxon>
        <taxon>Pseudomonadati</taxon>
        <taxon>Pseudomonadota</taxon>
        <taxon>Alphaproteobacteria</taxon>
        <taxon>Hyphomicrobiales</taxon>
        <taxon>Ahrensiaceae</taxon>
        <taxon>Pseudahrensia</taxon>
    </lineage>
</organism>
<dbReference type="Proteomes" id="UP001597101">
    <property type="component" value="Unassembled WGS sequence"/>
</dbReference>
<dbReference type="PANTHER" id="PTHR36452:SF1">
    <property type="entry name" value="DUF2461 DOMAIN-CONTAINING PROTEIN"/>
    <property type="match status" value="1"/>
</dbReference>
<dbReference type="PANTHER" id="PTHR36452">
    <property type="entry name" value="CHROMOSOME 12, WHOLE GENOME SHOTGUN SEQUENCE"/>
    <property type="match status" value="1"/>
</dbReference>